<dbReference type="EMBL" id="FP929116">
    <property type="protein sequence ID" value="CBX93707.1"/>
    <property type="molecule type" value="Genomic_DNA"/>
</dbReference>
<dbReference type="Proteomes" id="UP000002668">
    <property type="component" value="Genome"/>
</dbReference>
<dbReference type="InParanoid" id="E4ZR42"/>
<protein>
    <submittedName>
        <fullName evidence="2">Predicted protein</fullName>
    </submittedName>
</protein>
<reference evidence="3" key="1">
    <citation type="journal article" date="2011" name="Nat. Commun.">
        <title>Effector diversification within compartments of the Leptosphaeria maculans genome affected by Repeat-Induced Point mutations.</title>
        <authorList>
            <person name="Rouxel T."/>
            <person name="Grandaubert J."/>
            <person name="Hane J.K."/>
            <person name="Hoede C."/>
            <person name="van de Wouw A.P."/>
            <person name="Couloux A."/>
            <person name="Dominguez V."/>
            <person name="Anthouard V."/>
            <person name="Bally P."/>
            <person name="Bourras S."/>
            <person name="Cozijnsen A.J."/>
            <person name="Ciuffetti L.M."/>
            <person name="Degrave A."/>
            <person name="Dilmaghani A."/>
            <person name="Duret L."/>
            <person name="Fudal I."/>
            <person name="Goodwin S.B."/>
            <person name="Gout L."/>
            <person name="Glaser N."/>
            <person name="Linglin J."/>
            <person name="Kema G.H.J."/>
            <person name="Lapalu N."/>
            <person name="Lawrence C.B."/>
            <person name="May K."/>
            <person name="Meyer M."/>
            <person name="Ollivier B."/>
            <person name="Poulain J."/>
            <person name="Schoch C.L."/>
            <person name="Simon A."/>
            <person name="Spatafora J.W."/>
            <person name="Stachowiak A."/>
            <person name="Turgeon B.G."/>
            <person name="Tyler B.M."/>
            <person name="Vincent D."/>
            <person name="Weissenbach J."/>
            <person name="Amselem J."/>
            <person name="Quesneville H."/>
            <person name="Oliver R.P."/>
            <person name="Wincker P."/>
            <person name="Balesdent M.-H."/>
            <person name="Howlett B.J."/>
        </authorList>
    </citation>
    <scope>NUCLEOTIDE SEQUENCE [LARGE SCALE GENOMIC DNA]</scope>
    <source>
        <strain evidence="3">JN3 / isolate v23.1.3 / race Av1-4-5-6-7-8</strain>
    </source>
</reference>
<keyword evidence="3" id="KW-1185">Reference proteome</keyword>
<feature type="region of interest" description="Disordered" evidence="1">
    <location>
        <begin position="88"/>
        <end position="107"/>
    </location>
</feature>
<evidence type="ECO:0000256" key="1">
    <source>
        <dbReference type="SAM" id="MobiDB-lite"/>
    </source>
</evidence>
<name>E4ZR42_LEPMJ</name>
<dbReference type="AlphaFoldDB" id="E4ZR42"/>
<feature type="region of interest" description="Disordered" evidence="1">
    <location>
        <begin position="1"/>
        <end position="36"/>
    </location>
</feature>
<dbReference type="GeneID" id="13285078"/>
<gene>
    <name evidence="2" type="ORF">LEMA_P033810.1</name>
</gene>
<feature type="compositionally biased region" description="Polar residues" evidence="1">
    <location>
        <begin position="8"/>
        <end position="26"/>
    </location>
</feature>
<dbReference type="HOGENOM" id="CLU_2210509_0_0_1"/>
<accession>E4ZR42</accession>
<sequence>MSPRNEICLSSSPRGLSSAKHQTAVQRTRRHPSREQQYRRFSLFTTTKLQKECHHCHQSNATITNRTYNATGAKRNGKNDKLKYKRQLLKPGDPAALNEGGEHVGSG</sequence>
<evidence type="ECO:0000313" key="2">
    <source>
        <dbReference type="EMBL" id="CBX93707.1"/>
    </source>
</evidence>
<evidence type="ECO:0000313" key="3">
    <source>
        <dbReference type="Proteomes" id="UP000002668"/>
    </source>
</evidence>
<dbReference type="RefSeq" id="XP_003837147.1">
    <property type="nucleotide sequence ID" value="XM_003837099.1"/>
</dbReference>
<dbReference type="VEuPathDB" id="FungiDB:LEMA_P033810.1"/>
<proteinExistence type="predicted"/>
<organism evidence="3">
    <name type="scientific">Leptosphaeria maculans (strain JN3 / isolate v23.1.3 / race Av1-4-5-6-7-8)</name>
    <name type="common">Blackleg fungus</name>
    <name type="synonym">Phoma lingam</name>
    <dbReference type="NCBI Taxonomy" id="985895"/>
    <lineage>
        <taxon>Eukaryota</taxon>
        <taxon>Fungi</taxon>
        <taxon>Dikarya</taxon>
        <taxon>Ascomycota</taxon>
        <taxon>Pezizomycotina</taxon>
        <taxon>Dothideomycetes</taxon>
        <taxon>Pleosporomycetidae</taxon>
        <taxon>Pleosporales</taxon>
        <taxon>Pleosporineae</taxon>
        <taxon>Leptosphaeriaceae</taxon>
        <taxon>Plenodomus</taxon>
        <taxon>Plenodomus lingam/Leptosphaeria maculans species complex</taxon>
    </lineage>
</organism>